<keyword evidence="3" id="KW-1185">Reference proteome</keyword>
<evidence type="ECO:0000256" key="1">
    <source>
        <dbReference type="SAM" id="MobiDB-lite"/>
    </source>
</evidence>
<feature type="region of interest" description="Disordered" evidence="1">
    <location>
        <begin position="225"/>
        <end position="257"/>
    </location>
</feature>
<sequence length="257" mass="28441">MNGYFSQVIKQTGISFPSPGNAGYGNSEQPLTMHEGYKGETSIHLNKEKPTEPQQDQADESIPAYAAKDSENLSHISKNNVIQHTIKDIPEHSLTQKPERNELLEQESVVLKSNVPASSGRVPSHQEVRKGELPESREAAGTSMSIRPGLEDVKNWIAGTPVRGSVGDEIQDAENQIPVSSGKKEILTAAFSPKQVEPYQREKSEIHDFHLSIGNISVTIEAPQKEIQNKEVPQVKGRMRSGQESTSSRLSRHYIRI</sequence>
<dbReference type="AlphaFoldDB" id="I3IJF9"/>
<dbReference type="EMBL" id="BAFH01000003">
    <property type="protein sequence ID" value="GAB61854.1"/>
    <property type="molecule type" value="Genomic_DNA"/>
</dbReference>
<dbReference type="STRING" id="247490.KSU1_C0258"/>
<gene>
    <name evidence="2" type="ORF">KSU1_C0258</name>
</gene>
<protein>
    <submittedName>
        <fullName evidence="2">Uncharacterized protein</fullName>
    </submittedName>
</protein>
<evidence type="ECO:0000313" key="2">
    <source>
        <dbReference type="EMBL" id="GAB61854.1"/>
    </source>
</evidence>
<comment type="caution">
    <text evidence="2">The sequence shown here is derived from an EMBL/GenBank/DDBJ whole genome shotgun (WGS) entry which is preliminary data.</text>
</comment>
<dbReference type="Proteomes" id="UP000002985">
    <property type="component" value="Unassembled WGS sequence"/>
</dbReference>
<organism evidence="2 3">
    <name type="scientific">Candidatus Jettenia caeni</name>
    <dbReference type="NCBI Taxonomy" id="247490"/>
    <lineage>
        <taxon>Bacteria</taxon>
        <taxon>Pseudomonadati</taxon>
        <taxon>Planctomycetota</taxon>
        <taxon>Candidatus Brocadiia</taxon>
        <taxon>Candidatus Brocadiales</taxon>
        <taxon>Candidatus Brocadiaceae</taxon>
        <taxon>Candidatus Jettenia</taxon>
    </lineage>
</organism>
<feature type="compositionally biased region" description="Basic and acidic residues" evidence="1">
    <location>
        <begin position="124"/>
        <end position="138"/>
    </location>
</feature>
<reference evidence="2 3" key="1">
    <citation type="journal article" date="2012" name="FEBS Lett.">
        <title>Anammox organism KSU-1 expresses a NirK-type copper-containing nitrite reductase instead of a NirS-type with cytochrome cd1.</title>
        <authorList>
            <person name="Hira D."/>
            <person name="Toh H."/>
            <person name="Migita C.T."/>
            <person name="Okubo H."/>
            <person name="Nishiyama T."/>
            <person name="Hattori M."/>
            <person name="Furukawa K."/>
            <person name="Fujii T."/>
        </authorList>
    </citation>
    <scope>NUCLEOTIDE SEQUENCE [LARGE SCALE GENOMIC DNA]</scope>
</reference>
<name>I3IJF9_9BACT</name>
<feature type="region of interest" description="Disordered" evidence="1">
    <location>
        <begin position="114"/>
        <end position="140"/>
    </location>
</feature>
<feature type="region of interest" description="Disordered" evidence="1">
    <location>
        <begin position="16"/>
        <end position="75"/>
    </location>
</feature>
<accession>I3IJF9</accession>
<proteinExistence type="predicted"/>
<evidence type="ECO:0000313" key="3">
    <source>
        <dbReference type="Proteomes" id="UP000002985"/>
    </source>
</evidence>